<dbReference type="PANTHER" id="PTHR11733">
    <property type="entry name" value="ZINC METALLOPROTEASE FAMILY M13 NEPRILYSIN-RELATED"/>
    <property type="match status" value="1"/>
</dbReference>
<comment type="caution">
    <text evidence="10">The sequence shown here is derived from an EMBL/GenBank/DDBJ whole genome shotgun (WGS) entry which is preliminary data.</text>
</comment>
<evidence type="ECO:0000259" key="8">
    <source>
        <dbReference type="Pfam" id="PF01431"/>
    </source>
</evidence>
<evidence type="ECO:0000313" key="10">
    <source>
        <dbReference type="EMBL" id="MFC4295144.1"/>
    </source>
</evidence>
<organism evidence="10 11">
    <name type="scientific">Novosphingobium tardum</name>
    <dbReference type="NCBI Taxonomy" id="1538021"/>
    <lineage>
        <taxon>Bacteria</taxon>
        <taxon>Pseudomonadati</taxon>
        <taxon>Pseudomonadota</taxon>
        <taxon>Alphaproteobacteria</taxon>
        <taxon>Sphingomonadales</taxon>
        <taxon>Sphingomonadaceae</taxon>
        <taxon>Novosphingobium</taxon>
    </lineage>
</organism>
<dbReference type="PANTHER" id="PTHR11733:SF211">
    <property type="entry name" value="OLIGOPEPTIDASE LIPOPROTEIN M13 FAMILY"/>
    <property type="match status" value="1"/>
</dbReference>
<keyword evidence="11" id="KW-1185">Reference proteome</keyword>
<reference evidence="11" key="1">
    <citation type="journal article" date="2019" name="Int. J. Syst. Evol. Microbiol.">
        <title>The Global Catalogue of Microorganisms (GCM) 10K type strain sequencing project: providing services to taxonomists for standard genome sequencing and annotation.</title>
        <authorList>
            <consortium name="The Broad Institute Genomics Platform"/>
            <consortium name="The Broad Institute Genome Sequencing Center for Infectious Disease"/>
            <person name="Wu L."/>
            <person name="Ma J."/>
        </authorList>
    </citation>
    <scope>NUCLEOTIDE SEQUENCE [LARGE SCALE GENOMIC DNA]</scope>
    <source>
        <strain evidence="11">CGMCC 1.12989</strain>
    </source>
</reference>
<evidence type="ECO:0000256" key="3">
    <source>
        <dbReference type="ARBA" id="ARBA00022723"/>
    </source>
</evidence>
<keyword evidence="3" id="KW-0479">Metal-binding</keyword>
<evidence type="ECO:0000313" key="11">
    <source>
        <dbReference type="Proteomes" id="UP001595828"/>
    </source>
</evidence>
<dbReference type="Gene3D" id="3.40.390.10">
    <property type="entry name" value="Collagenase (Catalytic Domain)"/>
    <property type="match status" value="1"/>
</dbReference>
<feature type="chain" id="PRO_5047264109" evidence="7">
    <location>
        <begin position="19"/>
        <end position="706"/>
    </location>
</feature>
<comment type="cofactor">
    <cofactor evidence="1">
        <name>Zn(2+)</name>
        <dbReference type="ChEBI" id="CHEBI:29105"/>
    </cofactor>
</comment>
<dbReference type="PROSITE" id="PS51885">
    <property type="entry name" value="NEPRILYSIN"/>
    <property type="match status" value="1"/>
</dbReference>
<dbReference type="InterPro" id="IPR008753">
    <property type="entry name" value="Peptidase_M13_N"/>
</dbReference>
<dbReference type="Pfam" id="PF05649">
    <property type="entry name" value="Peptidase_M13_N"/>
    <property type="match status" value="1"/>
</dbReference>
<keyword evidence="2" id="KW-0645">Protease</keyword>
<dbReference type="PRINTS" id="PR00786">
    <property type="entry name" value="NEPRILYSIN"/>
</dbReference>
<dbReference type="Pfam" id="PF01431">
    <property type="entry name" value="Peptidase_M13"/>
    <property type="match status" value="1"/>
</dbReference>
<sequence length="706" mass="76394">MTMRKILPALLLTATALAGPIACNVPGANAPASEATTGTALGIRTDWMDKTVKPGDDFYAYANGAWMKNTQIPGDRSSVSSSFESQKTTEANMGELIAGLLKSEPAAGSDAAKIKDYYNAFMDTAAIDAAGLKPVQADLARFSAIRDVAGLSKVLGEQVRADVDPLNSTNFATENLFGIFVTQSLAGNGVMPYILQGGLGMPEREYYLAADPKMAGLRDKYRAYIAQFLTDAGIPDAAAKAQRIYDLEMKIAQAHMTRDESDDWNKRASEWGSADLASKAPGIDWNAFLGAAQLGGQQTFAVYHDGSVPKLSALVASQPLDAWKDWLIFHQLNSHAEVLPAKLRADHFAFYGTALQGTTQDLARDKRAIAASSRPPYSNAVALGDAMGDAVGKLYVEKYFPASAKAQIEDMVGNIKSAFAKRVEGITTLAPETKKEALAKVNSIVVGVGYPDKWTDYSALTVDPHNAYANAIAGEKARYAQQIAKIGKPLDRSEWWMNAQLVNAVNLPVQNALNFPAAILQKPDFDPAADPAANYGATGATIGHEISHSFDNGGAMFDATGKMRNWWTPADLSRFEQSGNMLAQQYDTYAPFPGMHVDGKMTLGENIADVVGLQAAYDAYRASLKGKEAPVIDGFTGDQRFFIAFAQSWATKMRDELMRVRLATDGHAPGMYRALTVRNLDAWYKAFDVQPGDKLFLAPEKRVKVW</sequence>
<accession>A0ABV8RQL7</accession>
<evidence type="ECO:0000256" key="5">
    <source>
        <dbReference type="ARBA" id="ARBA00022833"/>
    </source>
</evidence>
<evidence type="ECO:0000259" key="9">
    <source>
        <dbReference type="Pfam" id="PF05649"/>
    </source>
</evidence>
<dbReference type="InterPro" id="IPR042089">
    <property type="entry name" value="Peptidase_M13_dom_2"/>
</dbReference>
<dbReference type="Proteomes" id="UP001595828">
    <property type="component" value="Unassembled WGS sequence"/>
</dbReference>
<evidence type="ECO:0000256" key="6">
    <source>
        <dbReference type="ARBA" id="ARBA00023049"/>
    </source>
</evidence>
<keyword evidence="4" id="KW-0378">Hydrolase</keyword>
<evidence type="ECO:0000256" key="4">
    <source>
        <dbReference type="ARBA" id="ARBA00022801"/>
    </source>
</evidence>
<keyword evidence="7" id="KW-0732">Signal</keyword>
<keyword evidence="5" id="KW-0862">Zinc</keyword>
<dbReference type="InterPro" id="IPR018497">
    <property type="entry name" value="Peptidase_M13_C"/>
</dbReference>
<dbReference type="Gene3D" id="1.10.1380.10">
    <property type="entry name" value="Neutral endopeptidase , domain2"/>
    <property type="match status" value="1"/>
</dbReference>
<evidence type="ECO:0000256" key="7">
    <source>
        <dbReference type="SAM" id="SignalP"/>
    </source>
</evidence>
<evidence type="ECO:0000256" key="1">
    <source>
        <dbReference type="ARBA" id="ARBA00001947"/>
    </source>
</evidence>
<dbReference type="EMBL" id="JBHSDR010000006">
    <property type="protein sequence ID" value="MFC4295144.1"/>
    <property type="molecule type" value="Genomic_DNA"/>
</dbReference>
<feature type="domain" description="Peptidase M13 N-terminal" evidence="9">
    <location>
        <begin position="54"/>
        <end position="451"/>
    </location>
</feature>
<dbReference type="CDD" id="cd08662">
    <property type="entry name" value="M13"/>
    <property type="match status" value="1"/>
</dbReference>
<feature type="signal peptide" evidence="7">
    <location>
        <begin position="1"/>
        <end position="18"/>
    </location>
</feature>
<dbReference type="RefSeq" id="WP_379538629.1">
    <property type="nucleotide sequence ID" value="NZ_JBHSDR010000006.1"/>
</dbReference>
<gene>
    <name evidence="10" type="ORF">ACFO0A_08755</name>
</gene>
<name>A0ABV8RQL7_9SPHN</name>
<protein>
    <submittedName>
        <fullName evidence="10">M13 family metallopeptidase</fullName>
    </submittedName>
</protein>
<keyword evidence="6" id="KW-0482">Metalloprotease</keyword>
<evidence type="ECO:0000256" key="2">
    <source>
        <dbReference type="ARBA" id="ARBA00022670"/>
    </source>
</evidence>
<dbReference type="SUPFAM" id="SSF55486">
    <property type="entry name" value="Metalloproteases ('zincins'), catalytic domain"/>
    <property type="match status" value="1"/>
</dbReference>
<dbReference type="InterPro" id="IPR024079">
    <property type="entry name" value="MetalloPept_cat_dom_sf"/>
</dbReference>
<feature type="domain" description="Peptidase M13 C-terminal" evidence="8">
    <location>
        <begin position="503"/>
        <end position="703"/>
    </location>
</feature>
<dbReference type="InterPro" id="IPR000718">
    <property type="entry name" value="Peptidase_M13"/>
</dbReference>
<proteinExistence type="predicted"/>